<proteinExistence type="predicted"/>
<evidence type="ECO:0000256" key="2">
    <source>
        <dbReference type="ARBA" id="ARBA00023125"/>
    </source>
</evidence>
<feature type="domain" description="HTH araC/xylS-type" evidence="4">
    <location>
        <begin position="1"/>
        <end position="41"/>
    </location>
</feature>
<keyword evidence="3" id="KW-0804">Transcription</keyword>
<dbReference type="SUPFAM" id="SSF46689">
    <property type="entry name" value="Homeodomain-like"/>
    <property type="match status" value="1"/>
</dbReference>
<dbReference type="Proteomes" id="UP000019251">
    <property type="component" value="Unassembled WGS sequence"/>
</dbReference>
<evidence type="ECO:0000313" key="6">
    <source>
        <dbReference type="Proteomes" id="UP000019251"/>
    </source>
</evidence>
<dbReference type="AlphaFoldDB" id="A0A829R8P3"/>
<dbReference type="PRINTS" id="PR00032">
    <property type="entry name" value="HTHARAC"/>
</dbReference>
<evidence type="ECO:0000313" key="5">
    <source>
        <dbReference type="EMBL" id="EUJ28322.1"/>
    </source>
</evidence>
<dbReference type="PANTHER" id="PTHR43280:SF30">
    <property type="entry name" value="MMSAB OPERON REGULATORY PROTEIN"/>
    <property type="match status" value="1"/>
</dbReference>
<sequence length="57" mass="7002">MKLTDMKIYEIAKKVGYEDPYYFSRLFKKYMGLSPKVYRKQVSVQEPSLMRQEFHFK</sequence>
<evidence type="ECO:0000256" key="3">
    <source>
        <dbReference type="ARBA" id="ARBA00023163"/>
    </source>
</evidence>
<evidence type="ECO:0000259" key="4">
    <source>
        <dbReference type="PROSITE" id="PS01124"/>
    </source>
</evidence>
<dbReference type="PANTHER" id="PTHR43280">
    <property type="entry name" value="ARAC-FAMILY TRANSCRIPTIONAL REGULATOR"/>
    <property type="match status" value="1"/>
</dbReference>
<keyword evidence="2" id="KW-0238">DNA-binding</keyword>
<dbReference type="InterPro" id="IPR009057">
    <property type="entry name" value="Homeodomain-like_sf"/>
</dbReference>
<dbReference type="Pfam" id="PF00165">
    <property type="entry name" value="HTH_AraC"/>
    <property type="match status" value="1"/>
</dbReference>
<reference evidence="5 6" key="1">
    <citation type="submission" date="2012-12" db="EMBL/GenBank/DDBJ databases">
        <title>Novel taxa of Listeriaceae from agricultural environments in the United States.</title>
        <authorList>
            <person name="den Bakker H.C."/>
            <person name="Allred A."/>
            <person name="Warchocki S."/>
            <person name="Wright E.M."/>
            <person name="Burrell A."/>
            <person name="Nightingale K.K."/>
            <person name="Kephart D."/>
            <person name="Wiedmann M."/>
        </authorList>
    </citation>
    <scope>NUCLEOTIDE SEQUENCE [LARGE SCALE GENOMIC DNA]</scope>
    <source>
        <strain evidence="5 6">FSL F6-1183</strain>
    </source>
</reference>
<accession>A0A829R8P3</accession>
<dbReference type="GO" id="GO:0003700">
    <property type="term" value="F:DNA-binding transcription factor activity"/>
    <property type="evidence" value="ECO:0007669"/>
    <property type="project" value="InterPro"/>
</dbReference>
<dbReference type="InterPro" id="IPR018060">
    <property type="entry name" value="HTH_AraC"/>
</dbReference>
<organism evidence="5 6">
    <name type="scientific">Listeria grayi FSL F6-1183</name>
    <dbReference type="NCBI Taxonomy" id="1265827"/>
    <lineage>
        <taxon>Bacteria</taxon>
        <taxon>Bacillati</taxon>
        <taxon>Bacillota</taxon>
        <taxon>Bacilli</taxon>
        <taxon>Bacillales</taxon>
        <taxon>Listeriaceae</taxon>
        <taxon>Listeria</taxon>
    </lineage>
</organism>
<dbReference type="EMBL" id="AODG01000008">
    <property type="protein sequence ID" value="EUJ28322.1"/>
    <property type="molecule type" value="Genomic_DNA"/>
</dbReference>
<comment type="caution">
    <text evidence="5">The sequence shown here is derived from an EMBL/GenBank/DDBJ whole genome shotgun (WGS) entry which is preliminary data.</text>
</comment>
<dbReference type="InterPro" id="IPR020449">
    <property type="entry name" value="Tscrpt_reg_AraC-type_HTH"/>
</dbReference>
<dbReference type="GO" id="GO:0043565">
    <property type="term" value="F:sequence-specific DNA binding"/>
    <property type="evidence" value="ECO:0007669"/>
    <property type="project" value="InterPro"/>
</dbReference>
<evidence type="ECO:0000256" key="1">
    <source>
        <dbReference type="ARBA" id="ARBA00023015"/>
    </source>
</evidence>
<gene>
    <name evidence="5" type="ORF">LMUR_07169</name>
</gene>
<dbReference type="Gene3D" id="1.10.10.60">
    <property type="entry name" value="Homeodomain-like"/>
    <property type="match status" value="1"/>
</dbReference>
<dbReference type="PROSITE" id="PS01124">
    <property type="entry name" value="HTH_ARAC_FAMILY_2"/>
    <property type="match status" value="1"/>
</dbReference>
<name>A0A829R8P3_LISGR</name>
<keyword evidence="1" id="KW-0805">Transcription regulation</keyword>
<protein>
    <submittedName>
        <fullName evidence="5">AraC family transcriptional regulator</fullName>
    </submittedName>
</protein>